<organism evidence="2 3">
    <name type="scientific">Dactylonectria estremocensis</name>
    <dbReference type="NCBI Taxonomy" id="1079267"/>
    <lineage>
        <taxon>Eukaryota</taxon>
        <taxon>Fungi</taxon>
        <taxon>Dikarya</taxon>
        <taxon>Ascomycota</taxon>
        <taxon>Pezizomycotina</taxon>
        <taxon>Sordariomycetes</taxon>
        <taxon>Hypocreomycetidae</taxon>
        <taxon>Hypocreales</taxon>
        <taxon>Nectriaceae</taxon>
        <taxon>Dactylonectria</taxon>
    </lineage>
</organism>
<protein>
    <submittedName>
        <fullName evidence="2">Uncharacterized protein</fullName>
    </submittedName>
</protein>
<sequence>MVPASTRKVASEITTDQKIHTVPNMAVTSEVSQTSTASAKRQVVENFRPMSVIVIGAGFSGIYCGIRIPERLRNVKLTIYEKNAGVGGTWYENRYPGCACDIPAHSYQYTFAPNLDWSQFYAPAAEIRGYLELVTQRYSADRFIKTSHKVIDARWNCDTSQWHVSIENLRTGEIMVDKADVVISARGTLNEMSWPDIPGIHDMKIPVMHSAAWDESVDFENKKIGVIGGGSTAIQIVPKLQRLSGTHLDCFVRSKMWISRPFGDSVMKTLGLENTVFSPKQKKQFATDPQHYLNFRRIIERDSNSIHDLTLKGSLAQKVARNDFTALMREKLANKPHILESLLPSFDVGCRRLTPGVGYLEALAEDNVTFINTPISRATGTSIVLQNGEEKELDVLVCATGFQTSAPPAFPVTGKNGQTMKRKFEPYPETYLSLATDGFPNYFMMMGPNAAIGTGTLTTMIERTGDYIIKCIRKLQKEGISSMEPKPARVKDFSLVIDEYFKDTVYLDDCSSWYKSKGGRGDRVTGVWPGSALHAMETLRSPRWEDFDYVYDGDKAGVESNRLAWLGDGWSVAQVDPGEGELSHFLQPGLIDIPTVPFPEDTPEFRKLPFSH</sequence>
<dbReference type="OrthoDB" id="74360at2759"/>
<comment type="caution">
    <text evidence="2">The sequence shown here is derived from an EMBL/GenBank/DDBJ whole genome shotgun (WGS) entry which is preliminary data.</text>
</comment>
<proteinExistence type="inferred from homology"/>
<evidence type="ECO:0000256" key="1">
    <source>
        <dbReference type="ARBA" id="ARBA00010139"/>
    </source>
</evidence>
<comment type="similarity">
    <text evidence="1">Belongs to the FAD-binding monooxygenase family.</text>
</comment>
<accession>A0A9P9EC85</accession>
<evidence type="ECO:0000313" key="3">
    <source>
        <dbReference type="Proteomes" id="UP000717696"/>
    </source>
</evidence>
<dbReference type="InterPro" id="IPR051209">
    <property type="entry name" value="FAD-bind_Monooxygenase_sf"/>
</dbReference>
<dbReference type="InterPro" id="IPR036188">
    <property type="entry name" value="FAD/NAD-bd_sf"/>
</dbReference>
<keyword evidence="3" id="KW-1185">Reference proteome</keyword>
<evidence type="ECO:0000313" key="2">
    <source>
        <dbReference type="EMBL" id="KAH7134472.1"/>
    </source>
</evidence>
<dbReference type="Pfam" id="PF13450">
    <property type="entry name" value="NAD_binding_8"/>
    <property type="match status" value="1"/>
</dbReference>
<dbReference type="EMBL" id="JAGMUU010000017">
    <property type="protein sequence ID" value="KAH7134472.1"/>
    <property type="molecule type" value="Genomic_DNA"/>
</dbReference>
<dbReference type="PANTHER" id="PTHR42877:SF7">
    <property type="entry name" value="FLAVIN-BINDING MONOOXYGENASE-RELATED"/>
    <property type="match status" value="1"/>
</dbReference>
<dbReference type="Gene3D" id="3.50.50.60">
    <property type="entry name" value="FAD/NAD(P)-binding domain"/>
    <property type="match status" value="2"/>
</dbReference>
<dbReference type="SUPFAM" id="SSF51905">
    <property type="entry name" value="FAD/NAD(P)-binding domain"/>
    <property type="match status" value="3"/>
</dbReference>
<name>A0A9P9EC85_9HYPO</name>
<gene>
    <name evidence="2" type="ORF">B0J13DRAFT_640853</name>
</gene>
<reference evidence="2" key="1">
    <citation type="journal article" date="2021" name="Nat. Commun.">
        <title>Genetic determinants of endophytism in the Arabidopsis root mycobiome.</title>
        <authorList>
            <person name="Mesny F."/>
            <person name="Miyauchi S."/>
            <person name="Thiergart T."/>
            <person name="Pickel B."/>
            <person name="Atanasova L."/>
            <person name="Karlsson M."/>
            <person name="Huettel B."/>
            <person name="Barry K.W."/>
            <person name="Haridas S."/>
            <person name="Chen C."/>
            <person name="Bauer D."/>
            <person name="Andreopoulos W."/>
            <person name="Pangilinan J."/>
            <person name="LaButti K."/>
            <person name="Riley R."/>
            <person name="Lipzen A."/>
            <person name="Clum A."/>
            <person name="Drula E."/>
            <person name="Henrissat B."/>
            <person name="Kohler A."/>
            <person name="Grigoriev I.V."/>
            <person name="Martin F.M."/>
            <person name="Hacquard S."/>
        </authorList>
    </citation>
    <scope>NUCLEOTIDE SEQUENCE</scope>
    <source>
        <strain evidence="2">MPI-CAGE-AT-0021</strain>
    </source>
</reference>
<dbReference type="PANTHER" id="PTHR42877">
    <property type="entry name" value="L-ORNITHINE N(5)-MONOOXYGENASE-RELATED"/>
    <property type="match status" value="1"/>
</dbReference>
<dbReference type="PRINTS" id="PR00469">
    <property type="entry name" value="PNDRDTASEII"/>
</dbReference>
<dbReference type="Proteomes" id="UP000717696">
    <property type="component" value="Unassembled WGS sequence"/>
</dbReference>
<dbReference type="AlphaFoldDB" id="A0A9P9EC85"/>